<reference evidence="3" key="1">
    <citation type="submission" date="2015-03" db="EMBL/GenBank/DDBJ databases">
        <authorList>
            <consortium name="Pathogen Informatics"/>
        </authorList>
    </citation>
    <scope>NUCLEOTIDE SEQUENCE [LARGE SCALE GENOMIC DNA]</scope>
    <source>
        <strain evidence="3">N09902308</strain>
    </source>
</reference>
<feature type="compositionally biased region" description="Low complexity" evidence="1">
    <location>
        <begin position="1"/>
        <end position="10"/>
    </location>
</feature>
<dbReference type="EMBL" id="CSBK01001884">
    <property type="protein sequence ID" value="COZ26073.1"/>
    <property type="molecule type" value="Genomic_DNA"/>
</dbReference>
<gene>
    <name evidence="2" type="ORF">ERS007739_03560</name>
</gene>
<evidence type="ECO:0000256" key="1">
    <source>
        <dbReference type="SAM" id="MobiDB-lite"/>
    </source>
</evidence>
<evidence type="ECO:0000313" key="2">
    <source>
        <dbReference type="EMBL" id="COZ26073.1"/>
    </source>
</evidence>
<name>A0A916LDK4_MYCTX</name>
<dbReference type="Proteomes" id="UP000039021">
    <property type="component" value="Unassembled WGS sequence"/>
</dbReference>
<comment type="caution">
    <text evidence="2">The sequence shown here is derived from an EMBL/GenBank/DDBJ whole genome shotgun (WGS) entry which is preliminary data.</text>
</comment>
<sequence>MNATTLTRSSRYSESRSMRPSSVTPYQRNVAPVRRASSCHGIRLA</sequence>
<proteinExistence type="predicted"/>
<evidence type="ECO:0000313" key="3">
    <source>
        <dbReference type="Proteomes" id="UP000039021"/>
    </source>
</evidence>
<organism evidence="2 3">
    <name type="scientific">Mycobacterium tuberculosis</name>
    <dbReference type="NCBI Taxonomy" id="1773"/>
    <lineage>
        <taxon>Bacteria</taxon>
        <taxon>Bacillati</taxon>
        <taxon>Actinomycetota</taxon>
        <taxon>Actinomycetes</taxon>
        <taxon>Mycobacteriales</taxon>
        <taxon>Mycobacteriaceae</taxon>
        <taxon>Mycobacterium</taxon>
        <taxon>Mycobacterium tuberculosis complex</taxon>
    </lineage>
</organism>
<feature type="region of interest" description="Disordered" evidence="1">
    <location>
        <begin position="1"/>
        <end position="45"/>
    </location>
</feature>
<dbReference type="AlphaFoldDB" id="A0A916LDK4"/>
<protein>
    <submittedName>
        <fullName evidence="2">Uncharacterized protein</fullName>
    </submittedName>
</protein>
<accession>A0A916LDK4</accession>